<dbReference type="Pfam" id="PF03557">
    <property type="entry name" value="Bunya_G1"/>
    <property type="match status" value="1"/>
</dbReference>
<keyword evidence="8" id="KW-1161">Viral attachment to host cell</keyword>
<dbReference type="GO" id="GO:0044167">
    <property type="term" value="C:host cell endoplasmic reticulum membrane"/>
    <property type="evidence" value="ECO:0007669"/>
    <property type="project" value="UniProtKB-SubCell"/>
</dbReference>
<evidence type="ECO:0000256" key="15">
    <source>
        <dbReference type="ARBA" id="ARBA00023184"/>
    </source>
</evidence>
<feature type="transmembrane region" description="Helical" evidence="18">
    <location>
        <begin position="362"/>
        <end position="386"/>
    </location>
</feature>
<dbReference type="GeneID" id="80554306"/>
<feature type="domain" description="Bunyavirus glycoprotein G2" evidence="20">
    <location>
        <begin position="23"/>
        <end position="303"/>
    </location>
</feature>
<keyword evidence="14" id="KW-0325">Glycoprotein</keyword>
<dbReference type="RefSeq" id="YP_010840728.1">
    <property type="nucleotide sequence ID" value="NC_078970.1"/>
</dbReference>
<feature type="domain" description="Bunyavirus glycoprotein G1" evidence="19">
    <location>
        <begin position="509"/>
        <end position="1372"/>
    </location>
</feature>
<evidence type="ECO:0000256" key="10">
    <source>
        <dbReference type="ARBA" id="ARBA00022844"/>
    </source>
</evidence>
<evidence type="ECO:0000256" key="9">
    <source>
        <dbReference type="ARBA" id="ARBA00022812"/>
    </source>
</evidence>
<dbReference type="GO" id="GO:0019062">
    <property type="term" value="P:virion attachment to host cell"/>
    <property type="evidence" value="ECO:0007669"/>
    <property type="project" value="UniProtKB-KW"/>
</dbReference>
<keyword evidence="6 18" id="KW-0812">Transmembrane</keyword>
<evidence type="ECO:0000256" key="2">
    <source>
        <dbReference type="ARBA" id="ARBA00004252"/>
    </source>
</evidence>
<feature type="transmembrane region" description="Helical" evidence="18">
    <location>
        <begin position="207"/>
        <end position="234"/>
    </location>
</feature>
<protein>
    <recommendedName>
        <fullName evidence="4">Envelopment polyprotein</fullName>
    </recommendedName>
    <alternativeName>
        <fullName evidence="17">M polyprotein</fullName>
    </alternativeName>
</protein>
<evidence type="ECO:0000256" key="4">
    <source>
        <dbReference type="ARBA" id="ARBA00015294"/>
    </source>
</evidence>
<feature type="transmembrane region" description="Helical" evidence="18">
    <location>
        <begin position="447"/>
        <end position="465"/>
    </location>
</feature>
<accession>A0A7D9MVR4</accession>
<evidence type="ECO:0000259" key="19">
    <source>
        <dbReference type="Pfam" id="PF03557"/>
    </source>
</evidence>
<evidence type="ECO:0000313" key="21">
    <source>
        <dbReference type="EMBL" id="QLA46994.1"/>
    </source>
</evidence>
<evidence type="ECO:0000256" key="7">
    <source>
        <dbReference type="ARBA" id="ARBA00022729"/>
    </source>
</evidence>
<evidence type="ECO:0000256" key="1">
    <source>
        <dbReference type="ARBA" id="ARBA00004182"/>
    </source>
</evidence>
<keyword evidence="7" id="KW-0732">Signal</keyword>
<name>A0A7D9MVR4_9VIRU</name>
<evidence type="ECO:0000256" key="18">
    <source>
        <dbReference type="SAM" id="Phobius"/>
    </source>
</evidence>
<keyword evidence="13 18" id="KW-0472">Membrane</keyword>
<evidence type="ECO:0000256" key="11">
    <source>
        <dbReference type="ARBA" id="ARBA00022870"/>
    </source>
</evidence>
<keyword evidence="22" id="KW-1185">Reference proteome</keyword>
<dbReference type="GO" id="GO:0044178">
    <property type="term" value="C:host cell Golgi membrane"/>
    <property type="evidence" value="ECO:0007669"/>
    <property type="project" value="UniProtKB-SubCell"/>
</dbReference>
<evidence type="ECO:0000256" key="14">
    <source>
        <dbReference type="ARBA" id="ARBA00023180"/>
    </source>
</evidence>
<dbReference type="GO" id="GO:0055036">
    <property type="term" value="C:virion membrane"/>
    <property type="evidence" value="ECO:0007669"/>
    <property type="project" value="UniProtKB-SubCell"/>
</dbReference>
<evidence type="ECO:0000256" key="16">
    <source>
        <dbReference type="ARBA" id="ARBA00023296"/>
    </source>
</evidence>
<keyword evidence="16" id="KW-1160">Virus entry into host cell</keyword>
<comment type="subcellular location">
    <subcellularLocation>
        <location evidence="2">Host Golgi apparatus membrane</location>
        <topology evidence="2">Multi-pass membrane protein</topology>
    </subcellularLocation>
    <subcellularLocation>
        <location evidence="3">Host endoplasmic reticulum membrane</location>
    </subcellularLocation>
    <subcellularLocation>
        <location evidence="1">Virion membrane</location>
    </subcellularLocation>
</comment>
<proteinExistence type="predicted"/>
<keyword evidence="9" id="KW-1040">Host Golgi apparatus</keyword>
<keyword evidence="10" id="KW-0946">Virion</keyword>
<evidence type="ECO:0000256" key="6">
    <source>
        <dbReference type="ARBA" id="ARBA00022692"/>
    </source>
</evidence>
<dbReference type="Proteomes" id="UP001156889">
    <property type="component" value="Genome"/>
</dbReference>
<evidence type="ECO:0000256" key="13">
    <source>
        <dbReference type="ARBA" id="ARBA00023136"/>
    </source>
</evidence>
<dbReference type="EMBL" id="MK896634">
    <property type="protein sequence ID" value="QLA46994.1"/>
    <property type="molecule type" value="Viral_cRNA"/>
</dbReference>
<feature type="transmembrane region" description="Helical" evidence="18">
    <location>
        <begin position="310"/>
        <end position="330"/>
    </location>
</feature>
<dbReference type="GO" id="GO:0046718">
    <property type="term" value="P:symbiont entry into host cell"/>
    <property type="evidence" value="ECO:0007669"/>
    <property type="project" value="UniProtKB-KW"/>
</dbReference>
<evidence type="ECO:0000256" key="17">
    <source>
        <dbReference type="ARBA" id="ARBA00031199"/>
    </source>
</evidence>
<feature type="transmembrane region" description="Helical" evidence="18">
    <location>
        <begin position="1387"/>
        <end position="1413"/>
    </location>
</feature>
<keyword evidence="15" id="KW-1038">Host endoplasmic reticulum</keyword>
<reference evidence="21" key="1">
    <citation type="submission" date="2019-05" db="EMBL/GenBank/DDBJ databases">
        <title>Genomic Characterization of 104 Bunyaviruses in the Families Peribunyaviridae, Nairoviridae, and Phenuiviridae.</title>
        <authorList>
            <person name="Kapuscinski M."/>
            <person name="Bergren N."/>
            <person name="Russell B."/>
            <person name="Lee J."/>
            <person name="Borland E."/>
            <person name="King D."/>
            <person name="Burkhalter K."/>
            <person name="Stenglein M."/>
            <person name="Kading R."/>
        </authorList>
    </citation>
    <scope>NUCLEOTIDE SEQUENCE</scope>
    <source>
        <strain evidence="21">MM-2325</strain>
    </source>
</reference>
<dbReference type="Pfam" id="PF03563">
    <property type="entry name" value="Bunya_G2"/>
    <property type="match status" value="1"/>
</dbReference>
<dbReference type="InterPro" id="IPR026400">
    <property type="entry name" value="Bunya_nonstruc_pro_NSm"/>
</dbReference>
<keyword evidence="12 18" id="KW-1133">Transmembrane helix</keyword>
<evidence type="ECO:0000313" key="22">
    <source>
        <dbReference type="Proteomes" id="UP001156889"/>
    </source>
</evidence>
<organism evidence="21 22">
    <name type="scientific">Bakau virus</name>
    <dbReference type="NCBI Taxonomy" id="35309"/>
    <lineage>
        <taxon>Viruses</taxon>
        <taxon>Riboviria</taxon>
        <taxon>Orthornavirae</taxon>
        <taxon>Negarnaviricota</taxon>
        <taxon>Polyploviricotina</taxon>
        <taxon>Bunyaviricetes</taxon>
        <taxon>Elliovirales</taxon>
        <taxon>Peribunyaviridae</taxon>
        <taxon>Orthobunyavirus</taxon>
        <taxon>Orthobunyavirus bakauense</taxon>
    </lineage>
</organism>
<dbReference type="InterPro" id="IPR005167">
    <property type="entry name" value="Bunya_G1"/>
</dbReference>
<sequence>MMRMLLLLSIAVYTAASPQPTVRCFQGGQKMHEFTSSKATSEACLKDDVSQVKIVTDYQKNDTGIYAIMSAYRKWTVSDWHECRPKKTLSGSITVIEVDKHMMITSTVYTCDKDCTVNIDKENAQIILHTDGINNFEISGTTVVKAWFKTTATIPLQQTCEHIKIICGRKIMQFHSCFKHHMSCIRYLQTSMVPGRMSNAICQNLELIVVTTVTLIVFSILTLMAKTYLCYLLLPIFIPLTYVYGFIYDKSCKKCKCCGLAYHPFTKCGEHCVCGGRFETSERMKLHREGGLCTGYKSLRSARVLCKSKGSALTLSIILSILLLGFLTPVQGAPVKVNFTIDELPSFVQEQQREVYTLQKNVVYSLIIDLILIALTFLSVVSINYFMYSIANIFAMYCAECDMYHSRSQLRYFGEFTNKCGSCTCGQFEDLNGLTTHKRSAKCLTKYKILAFKNVLLLIVLSLILKDVIIVVESKTLTECLAVKQLEKDCTGPFLPIKECSAGHLQKPYKEISEMLKVTGHITFLDQSLIEKLPTDIDNEIKTISSQTDMHQMILLEVAFLTKHCNFYKSYDNLHSNEQIQWQLLASSNPTEYCKEKNTEILCTCLAGGNCKNIVDKSEEIKTYYTSKKDQRKSDFGLMMTIAKYMVPGTGFSYLANLTASKAYNNIIEYIKAFQLKHPNNFRLESYKMMLSGLLKDVTDLELDNNYSGQVPAVKLGKVRPGWTDMLEQNFDQTAVEDPLRCSEPRILVCMSPRSKVETHEIFICKSTKMFLIDTFGKHLYKLDNSPTTYCVGDKHCHMKYRKLDSAEAEKYRKNHQCALGEYKEPDNYLGKRLQTCKQKASGRCGGDPGFKVTLCDDELVYPEVAKQSPKNSAFPNERCFESTCKYGQYPYNMEMYSNCTWESSKSSGVRPRIISHENFQEYKDQIVKKITSELVIHKFTLSENLPYFVPTKKYLTLHGVSTSDGMDGTYVEFEIPALTGTSAGYSVMTPEGLEMFDFVVYIKNSAIYNQYSYSYSTGPTIAINNKHTEHCTNDCPKSIPHAQGWATFSKERTSQWGCEEFGCLAVNEGCLYGSCQDVIKKEMDIYTKAGNDQTTSRVCISMNHETYCHDIEATTPIVSDRIELQYKTVQSQTLPRNVAMKAHKIYTGQINDLGSFGKYCGNVQVTHNQTLGLADVKFDYTCHAAQRKDVIIRKCFENNYQSCKLLKENTDLILTEQSSTLNIADNKKITGTLAIKAIFGDFNYKSYSKELEFDADISCVGCFNCIHGIICELDIKTSVETSCQLKSQCAMYTNRLILKPSVEKYSLTLRCDRILPDNKLQISICDKAIESHITIANTEEKLELSTGEQSTYVHEEDLRCATWLCKLREEGLSFIFNPILSWLGSYTWPVIITITVILVLALAIYIFMPICFKIRDTLKKNEYEYLQEIKSINSDLPLFTRNRIKPFA</sequence>
<keyword evidence="11" id="KW-1043">Host membrane</keyword>
<dbReference type="GO" id="GO:0044003">
    <property type="term" value="P:symbiont-mediated perturbation of host process"/>
    <property type="evidence" value="ECO:0007669"/>
    <property type="project" value="InterPro"/>
</dbReference>
<evidence type="ECO:0000259" key="20">
    <source>
        <dbReference type="Pfam" id="PF03563"/>
    </source>
</evidence>
<evidence type="ECO:0000256" key="5">
    <source>
        <dbReference type="ARBA" id="ARBA00022581"/>
    </source>
</evidence>
<evidence type="ECO:0000256" key="8">
    <source>
        <dbReference type="ARBA" id="ARBA00022804"/>
    </source>
</evidence>
<evidence type="ECO:0000256" key="12">
    <source>
        <dbReference type="ARBA" id="ARBA00022989"/>
    </source>
</evidence>
<dbReference type="NCBIfam" id="TIGR04210">
    <property type="entry name" value="bunya_NSm"/>
    <property type="match status" value="1"/>
</dbReference>
<keyword evidence="5" id="KW-0945">Host-virus interaction</keyword>
<evidence type="ECO:0000256" key="3">
    <source>
        <dbReference type="ARBA" id="ARBA00004625"/>
    </source>
</evidence>
<dbReference type="InterPro" id="IPR005168">
    <property type="entry name" value="Bunya_G2"/>
</dbReference>
<dbReference type="KEGG" id="vg:80554306"/>